<feature type="transmembrane region" description="Helical" evidence="1">
    <location>
        <begin position="382"/>
        <end position="402"/>
    </location>
</feature>
<accession>A0A517P818</accession>
<keyword evidence="1" id="KW-0472">Membrane</keyword>
<evidence type="ECO:0000256" key="1">
    <source>
        <dbReference type="SAM" id="Phobius"/>
    </source>
</evidence>
<dbReference type="AlphaFoldDB" id="A0A517P818"/>
<feature type="transmembrane region" description="Helical" evidence="1">
    <location>
        <begin position="280"/>
        <end position="302"/>
    </location>
</feature>
<feature type="transmembrane region" description="Helical" evidence="1">
    <location>
        <begin position="349"/>
        <end position="370"/>
    </location>
</feature>
<feature type="transmembrane region" description="Helical" evidence="1">
    <location>
        <begin position="126"/>
        <end position="145"/>
    </location>
</feature>
<feature type="transmembrane region" description="Helical" evidence="1">
    <location>
        <begin position="45"/>
        <end position="64"/>
    </location>
</feature>
<feature type="transmembrane region" description="Helical" evidence="1">
    <location>
        <begin position="487"/>
        <end position="509"/>
    </location>
</feature>
<reference evidence="2 3" key="1">
    <citation type="submission" date="2019-02" db="EMBL/GenBank/DDBJ databases">
        <title>Deep-cultivation of Planctomycetes and their phenomic and genomic characterization uncovers novel biology.</title>
        <authorList>
            <person name="Wiegand S."/>
            <person name="Jogler M."/>
            <person name="Boedeker C."/>
            <person name="Pinto D."/>
            <person name="Vollmers J."/>
            <person name="Rivas-Marin E."/>
            <person name="Kohn T."/>
            <person name="Peeters S.H."/>
            <person name="Heuer A."/>
            <person name="Rast P."/>
            <person name="Oberbeckmann S."/>
            <person name="Bunk B."/>
            <person name="Jeske O."/>
            <person name="Meyerdierks A."/>
            <person name="Storesund J.E."/>
            <person name="Kallscheuer N."/>
            <person name="Luecker S."/>
            <person name="Lage O.M."/>
            <person name="Pohl T."/>
            <person name="Merkel B.J."/>
            <person name="Hornburger P."/>
            <person name="Mueller R.-W."/>
            <person name="Bruemmer F."/>
            <person name="Labrenz M."/>
            <person name="Spormann A.M."/>
            <person name="Op den Camp H."/>
            <person name="Overmann J."/>
            <person name="Amann R."/>
            <person name="Jetten M.S.M."/>
            <person name="Mascher T."/>
            <person name="Medema M.H."/>
            <person name="Devos D.P."/>
            <person name="Kaster A.-K."/>
            <person name="Ovreas L."/>
            <person name="Rohde M."/>
            <person name="Galperin M.Y."/>
            <person name="Jogler C."/>
        </authorList>
    </citation>
    <scope>NUCLEOTIDE SEQUENCE [LARGE SCALE GENOMIC DNA]</scope>
    <source>
        <strain evidence="2 3">CA12</strain>
    </source>
</reference>
<feature type="transmembrane region" description="Helical" evidence="1">
    <location>
        <begin position="240"/>
        <end position="259"/>
    </location>
</feature>
<sequence>MTTLGAWALHPRTIRALLGTGGGLVIAGGLVWLVSLGVFDDPRVLASSLIGGCCALLFLGWGLATRTRYRMAGLAAAGLACVTLPLNLWLLHAQHLVEITGGLWAWAAGCAALQAATVWLLKDRRFLLAVQGGVTLTALLALGQGRRLDEPLWIAGTLAVLGVLSVEGVRLFPRGKEDDGGPKASDEAAPFARDPFAVPLLWGGAALLTGAAAFAALAEVARNGVVFLPRLPLETAAPRLIAAAIWTAIANGLVSLDALAADVRRRRDRRAGVTRDEGLFGWWSVIPVLAAGAGAAAVWNMLEYLGLPDRWDAAVYAACGVGLLAAARAAGVGVIAVDRGAGAGDEARGPGATALRCGAVVLAGAELFAVSKGVGALFNGPLWADAGGLAAVAGLGLLGGSLNPVPWAKTLHRTLAAVALGLAALAANQLLNVPLGRKLEAVAVALGAAMLAGAHAGRVREHVRDGQPDEPFVTDAIRRMRDEERGVVTVGLWFGTLFVLLPTAAAVFVTKANGDAWAPDALALVAAASSLLIVGLSARTLAPALGGSLGLAGAATLIVWSVVHRAEVTLGVGLTAGGATLFVLGLILSVLRDRLSARLASLPRRFAEREGLFAVLDWR</sequence>
<feature type="transmembrane region" description="Helical" evidence="1">
    <location>
        <begin position="545"/>
        <end position="563"/>
    </location>
</feature>
<evidence type="ECO:0000313" key="2">
    <source>
        <dbReference type="EMBL" id="QDT15513.1"/>
    </source>
</evidence>
<keyword evidence="1" id="KW-1133">Transmembrane helix</keyword>
<proteinExistence type="predicted"/>
<feature type="transmembrane region" description="Helical" evidence="1">
    <location>
        <begin position="569"/>
        <end position="591"/>
    </location>
</feature>
<feature type="transmembrane region" description="Helical" evidence="1">
    <location>
        <begin position="103"/>
        <end position="121"/>
    </location>
</feature>
<feature type="transmembrane region" description="Helical" evidence="1">
    <location>
        <begin position="151"/>
        <end position="172"/>
    </location>
</feature>
<protein>
    <submittedName>
        <fullName evidence="2">Uncharacterized protein</fullName>
    </submittedName>
</protein>
<dbReference type="Proteomes" id="UP000318741">
    <property type="component" value="Chromosome"/>
</dbReference>
<keyword evidence="3" id="KW-1185">Reference proteome</keyword>
<feature type="transmembrane region" description="Helical" evidence="1">
    <location>
        <begin position="314"/>
        <end position="337"/>
    </location>
</feature>
<feature type="transmembrane region" description="Helical" evidence="1">
    <location>
        <begin position="16"/>
        <end position="39"/>
    </location>
</feature>
<name>A0A517P818_9PLAN</name>
<keyword evidence="1" id="KW-0812">Transmembrane</keyword>
<feature type="transmembrane region" description="Helical" evidence="1">
    <location>
        <begin position="71"/>
        <end position="91"/>
    </location>
</feature>
<organism evidence="2 3">
    <name type="scientific">Alienimonas californiensis</name>
    <dbReference type="NCBI Taxonomy" id="2527989"/>
    <lineage>
        <taxon>Bacteria</taxon>
        <taxon>Pseudomonadati</taxon>
        <taxon>Planctomycetota</taxon>
        <taxon>Planctomycetia</taxon>
        <taxon>Planctomycetales</taxon>
        <taxon>Planctomycetaceae</taxon>
        <taxon>Alienimonas</taxon>
    </lineage>
</organism>
<gene>
    <name evidence="2" type="ORF">CA12_15980</name>
</gene>
<feature type="transmembrane region" description="Helical" evidence="1">
    <location>
        <begin position="521"/>
        <end position="538"/>
    </location>
</feature>
<evidence type="ECO:0000313" key="3">
    <source>
        <dbReference type="Proteomes" id="UP000318741"/>
    </source>
</evidence>
<feature type="transmembrane region" description="Helical" evidence="1">
    <location>
        <begin position="200"/>
        <end position="220"/>
    </location>
</feature>
<dbReference type="EMBL" id="CP036265">
    <property type="protein sequence ID" value="QDT15513.1"/>
    <property type="molecule type" value="Genomic_DNA"/>
</dbReference>
<dbReference type="KEGG" id="acaf:CA12_15980"/>